<name>A0ABP0K1M1_9DINO</name>
<evidence type="ECO:0008006" key="7">
    <source>
        <dbReference type="Google" id="ProtNLM"/>
    </source>
</evidence>
<dbReference type="InterPro" id="IPR038716">
    <property type="entry name" value="P1/P2_N_sf"/>
</dbReference>
<comment type="similarity">
    <text evidence="1">Belongs to the eukaryotic ribosomal protein P1/P2 family.</text>
</comment>
<dbReference type="SUPFAM" id="SSF109604">
    <property type="entry name" value="HD-domain/PDEase-like"/>
    <property type="match status" value="1"/>
</dbReference>
<dbReference type="Gene3D" id="1.10.10.1410">
    <property type="match status" value="1"/>
</dbReference>
<gene>
    <name evidence="5" type="ORF">CCMP2556_LOCUS14140</name>
</gene>
<feature type="region of interest" description="Disordered" evidence="4">
    <location>
        <begin position="232"/>
        <end position="277"/>
    </location>
</feature>
<dbReference type="HAMAP" id="MF_01478">
    <property type="entry name" value="Ribosomal_L12_arch"/>
    <property type="match status" value="1"/>
</dbReference>
<dbReference type="Pfam" id="PF00428">
    <property type="entry name" value="Ribosomal_60s"/>
    <property type="match status" value="1"/>
</dbReference>
<reference evidence="5 6" key="1">
    <citation type="submission" date="2024-02" db="EMBL/GenBank/DDBJ databases">
        <authorList>
            <person name="Chen Y."/>
            <person name="Shah S."/>
            <person name="Dougan E. K."/>
            <person name="Thang M."/>
            <person name="Chan C."/>
        </authorList>
    </citation>
    <scope>NUCLEOTIDE SEQUENCE [LARGE SCALE GENOMIC DNA]</scope>
</reference>
<feature type="compositionally biased region" description="Gly residues" evidence="4">
    <location>
        <begin position="232"/>
        <end position="254"/>
    </location>
</feature>
<proteinExistence type="inferred from homology"/>
<feature type="non-terminal residue" evidence="5">
    <location>
        <position position="1"/>
    </location>
</feature>
<dbReference type="PANTHER" id="PTHR21141:SF5">
    <property type="entry name" value="LARGE RIBOSOMAL SUBUNIT PROTEIN P2"/>
    <property type="match status" value="1"/>
</dbReference>
<organism evidence="5 6">
    <name type="scientific">Durusdinium trenchii</name>
    <dbReference type="NCBI Taxonomy" id="1381693"/>
    <lineage>
        <taxon>Eukaryota</taxon>
        <taxon>Sar</taxon>
        <taxon>Alveolata</taxon>
        <taxon>Dinophyceae</taxon>
        <taxon>Suessiales</taxon>
        <taxon>Symbiodiniaceae</taxon>
        <taxon>Durusdinium</taxon>
    </lineage>
</organism>
<evidence type="ECO:0000313" key="5">
    <source>
        <dbReference type="EMBL" id="CAK9020654.1"/>
    </source>
</evidence>
<accession>A0ABP0K1M1</accession>
<evidence type="ECO:0000256" key="1">
    <source>
        <dbReference type="ARBA" id="ARBA00005436"/>
    </source>
</evidence>
<protein>
    <recommendedName>
        <fullName evidence="7">HD domain-containing protein</fullName>
    </recommendedName>
</protein>
<comment type="caution">
    <text evidence="5">The sequence shown here is derived from an EMBL/GenBank/DDBJ whole genome shotgun (WGS) entry which is preliminary data.</text>
</comment>
<evidence type="ECO:0000313" key="6">
    <source>
        <dbReference type="Proteomes" id="UP001642484"/>
    </source>
</evidence>
<dbReference type="EMBL" id="CAXAMN010007158">
    <property type="protein sequence ID" value="CAK9020654.1"/>
    <property type="molecule type" value="Genomic_DNA"/>
</dbReference>
<sequence length="277" mass="29912">VLQPDDAPFLMERLKLYEKDLGEDYLAYRNHCLRVMSFTSYFLGKEPDAGPKKVLEAALAYHDLGLWSDLKASYLGPSAERARKDLSGTFSEPELKQIEDIIMNHHKYTEASDPLVDAMRKADWLDFTNNLRFPMRSGMPSGNLAKANTEVPREGFFTALAKRPFAIRPDNPFKAGQESPSAADIKTILEAGGISYEEEMITTVCEKMDGKKVEEMIKTGFTKFAACGGGGGGGGGGGAASGGGGGGAAAGGDGGAKEEKKVVEEEEEEEMEFDLFG</sequence>
<dbReference type="Gene3D" id="1.10.3210.10">
    <property type="entry name" value="Hypothetical protein af1432"/>
    <property type="match status" value="1"/>
</dbReference>
<feature type="compositionally biased region" description="Acidic residues" evidence="4">
    <location>
        <begin position="264"/>
        <end position="277"/>
    </location>
</feature>
<keyword evidence="6" id="KW-1185">Reference proteome</keyword>
<evidence type="ECO:0000256" key="2">
    <source>
        <dbReference type="ARBA" id="ARBA00022980"/>
    </source>
</evidence>
<dbReference type="InterPro" id="IPR027534">
    <property type="entry name" value="Ribosomal_P1/P2"/>
</dbReference>
<dbReference type="Proteomes" id="UP001642484">
    <property type="component" value="Unassembled WGS sequence"/>
</dbReference>
<evidence type="ECO:0000256" key="4">
    <source>
        <dbReference type="SAM" id="MobiDB-lite"/>
    </source>
</evidence>
<evidence type="ECO:0000256" key="3">
    <source>
        <dbReference type="ARBA" id="ARBA00023274"/>
    </source>
</evidence>
<dbReference type="PANTHER" id="PTHR21141">
    <property type="entry name" value="60S ACIDIC RIBOSOMAL PROTEIN FAMILY MEMBER"/>
    <property type="match status" value="1"/>
</dbReference>
<dbReference type="InterPro" id="IPR044076">
    <property type="entry name" value="Ribosomal_P2"/>
</dbReference>
<keyword evidence="3" id="KW-0687">Ribonucleoprotein</keyword>
<keyword evidence="2" id="KW-0689">Ribosomal protein</keyword>